<dbReference type="EMBL" id="CP069620">
    <property type="protein sequence ID" value="UZH55174.1"/>
    <property type="molecule type" value="Genomic_DNA"/>
</dbReference>
<dbReference type="RefSeq" id="WP_265163522.1">
    <property type="nucleotide sequence ID" value="NZ_CP069620.1"/>
</dbReference>
<keyword evidence="2" id="KW-1185">Reference proteome</keyword>
<dbReference type="PROSITE" id="PS51257">
    <property type="entry name" value="PROKAR_LIPOPROTEIN"/>
    <property type="match status" value="1"/>
</dbReference>
<proteinExistence type="predicted"/>
<accession>A0ABY6NQL1</accession>
<dbReference type="InterPro" id="IPR025347">
    <property type="entry name" value="DUF4251"/>
</dbReference>
<gene>
    <name evidence="1" type="ORF">JRG66_14655</name>
</gene>
<evidence type="ECO:0000313" key="2">
    <source>
        <dbReference type="Proteomes" id="UP001163981"/>
    </source>
</evidence>
<organism evidence="1 2">
    <name type="scientific">Salinimicrobium tongyeongense</name>
    <dbReference type="NCBI Taxonomy" id="2809707"/>
    <lineage>
        <taxon>Bacteria</taxon>
        <taxon>Pseudomonadati</taxon>
        <taxon>Bacteroidota</taxon>
        <taxon>Flavobacteriia</taxon>
        <taxon>Flavobacteriales</taxon>
        <taxon>Flavobacteriaceae</taxon>
        <taxon>Salinimicrobium</taxon>
    </lineage>
</organism>
<reference evidence="1" key="1">
    <citation type="submission" date="2021-02" db="EMBL/GenBank/DDBJ databases">
        <title>Salinimicrobium sp. nov. isolated from seawater in Tongyeong, Republic of Korea.</title>
        <authorList>
            <person name="Lee S.-J."/>
        </authorList>
    </citation>
    <scope>NUCLEOTIDE SEQUENCE</scope>
    <source>
        <strain evidence="1">HN-2-9-2</strain>
    </source>
</reference>
<dbReference type="Pfam" id="PF14059">
    <property type="entry name" value="DUF4251"/>
    <property type="match status" value="1"/>
</dbReference>
<name>A0ABY6NQL1_9FLAO</name>
<dbReference type="Proteomes" id="UP001163981">
    <property type="component" value="Chromosome"/>
</dbReference>
<dbReference type="Gene3D" id="2.40.128.410">
    <property type="match status" value="1"/>
</dbReference>
<sequence length="169" mass="19181">MMKRYFETLKLPAIVVYFALVISACGSAGKNMANEPEYRELVEDIRDLEFEIENDWANPSQYSRVNLIGNPNRIKFEEDTVEVILPFFGERYAGGGYNADGAIQFKGIPKELKIKEKPEKGAVELSFEGNRNTENLDFQITIFSNGVARTSVTSSQREHISYDGKLVER</sequence>
<protein>
    <submittedName>
        <fullName evidence="1">DUF4251 domain-containing protein</fullName>
    </submittedName>
</protein>
<evidence type="ECO:0000313" key="1">
    <source>
        <dbReference type="EMBL" id="UZH55174.1"/>
    </source>
</evidence>